<reference evidence="4" key="1">
    <citation type="journal article" date="2019" name="Int. J. Syst. Evol. Microbiol.">
        <title>The Global Catalogue of Microorganisms (GCM) 10K type strain sequencing project: providing services to taxonomists for standard genome sequencing and annotation.</title>
        <authorList>
            <consortium name="The Broad Institute Genomics Platform"/>
            <consortium name="The Broad Institute Genome Sequencing Center for Infectious Disease"/>
            <person name="Wu L."/>
            <person name="Ma J."/>
        </authorList>
    </citation>
    <scope>NUCLEOTIDE SEQUENCE [LARGE SCALE GENOMIC DNA]</scope>
    <source>
        <strain evidence="4">JCM 3369</strain>
    </source>
</reference>
<feature type="domain" description="DUF2241" evidence="1">
    <location>
        <begin position="2"/>
        <end position="57"/>
    </location>
</feature>
<sequence length="136" mass="14482">MSGLTDLAALLSGLSPRLDPLTYEFVCRAPDRVTSRDLERAFATLREAEGMTLVLPLTSPDGGLEGPDAGLTMRRICLEVHSSLEAVGLTATVAKVLADQGIAANMLAGFHHDHVFVPADRADEALSLLQRLSRTG</sequence>
<accession>A0ABW4K1J0</accession>
<dbReference type="RefSeq" id="WP_149892325.1">
    <property type="nucleotide sequence ID" value="NZ_JBHUFA010000012.1"/>
</dbReference>
<name>A0ABW4K1J0_9HYPH</name>
<dbReference type="Pfam" id="PF10000">
    <property type="entry name" value="ACT_3"/>
    <property type="match status" value="1"/>
</dbReference>
<dbReference type="PANTHER" id="PTHR39199:SF1">
    <property type="entry name" value="BLR5128 PROTEIN"/>
    <property type="match status" value="1"/>
</dbReference>
<gene>
    <name evidence="3" type="ORF">ACFSC7_15260</name>
</gene>
<evidence type="ECO:0000259" key="1">
    <source>
        <dbReference type="Pfam" id="PF10000"/>
    </source>
</evidence>
<feature type="domain" description="CASTOR ACT" evidence="2">
    <location>
        <begin position="76"/>
        <end position="130"/>
    </location>
</feature>
<keyword evidence="4" id="KW-1185">Reference proteome</keyword>
<organism evidence="3 4">
    <name type="scientific">Roseibium aestuarii</name>
    <dbReference type="NCBI Taxonomy" id="2600299"/>
    <lineage>
        <taxon>Bacteria</taxon>
        <taxon>Pseudomonadati</taxon>
        <taxon>Pseudomonadota</taxon>
        <taxon>Alphaproteobacteria</taxon>
        <taxon>Hyphomicrobiales</taxon>
        <taxon>Stappiaceae</taxon>
        <taxon>Roseibium</taxon>
    </lineage>
</organism>
<dbReference type="SUPFAM" id="SSF55021">
    <property type="entry name" value="ACT-like"/>
    <property type="match status" value="2"/>
</dbReference>
<dbReference type="EMBL" id="JBHUFA010000012">
    <property type="protein sequence ID" value="MFD1696876.1"/>
    <property type="molecule type" value="Genomic_DNA"/>
</dbReference>
<dbReference type="Pfam" id="PF13840">
    <property type="entry name" value="ACT_7"/>
    <property type="match status" value="1"/>
</dbReference>
<dbReference type="PANTHER" id="PTHR39199">
    <property type="entry name" value="BLR5128 PROTEIN"/>
    <property type="match status" value="1"/>
</dbReference>
<dbReference type="InterPro" id="IPR018717">
    <property type="entry name" value="DUF2241"/>
</dbReference>
<dbReference type="Gene3D" id="3.30.2130.10">
    <property type="entry name" value="VC0802-like"/>
    <property type="match status" value="1"/>
</dbReference>
<protein>
    <submittedName>
        <fullName evidence="3">ACT domain-containing protein</fullName>
    </submittedName>
</protein>
<comment type="caution">
    <text evidence="3">The sequence shown here is derived from an EMBL/GenBank/DDBJ whole genome shotgun (WGS) entry which is preliminary data.</text>
</comment>
<evidence type="ECO:0000313" key="3">
    <source>
        <dbReference type="EMBL" id="MFD1696876.1"/>
    </source>
</evidence>
<dbReference type="Proteomes" id="UP001597327">
    <property type="component" value="Unassembled WGS sequence"/>
</dbReference>
<proteinExistence type="predicted"/>
<evidence type="ECO:0000313" key="4">
    <source>
        <dbReference type="Proteomes" id="UP001597327"/>
    </source>
</evidence>
<evidence type="ECO:0000259" key="2">
    <source>
        <dbReference type="Pfam" id="PF13840"/>
    </source>
</evidence>
<dbReference type="InterPro" id="IPR027795">
    <property type="entry name" value="CASTOR_ACT_dom"/>
</dbReference>
<dbReference type="InterPro" id="IPR045865">
    <property type="entry name" value="ACT-like_dom_sf"/>
</dbReference>